<evidence type="ECO:0000256" key="1">
    <source>
        <dbReference type="SAM" id="SignalP"/>
    </source>
</evidence>
<feature type="signal peptide" evidence="1">
    <location>
        <begin position="1"/>
        <end position="34"/>
    </location>
</feature>
<keyword evidence="1" id="KW-0732">Signal</keyword>
<reference evidence="2" key="1">
    <citation type="submission" date="2015-07" db="EMBL/GenBank/DDBJ databases">
        <title>Elucidating the P. pachyrhizi secretome and potential effectors.</title>
        <authorList>
            <person name="de Carvalho M.C.C.G."/>
            <person name="Nascimento L.C."/>
            <person name="Darben L.M."/>
            <person name="Polizel-Podanosqui A.M."/>
            <person name="Lopes-Caitar V.S."/>
            <person name="Rocha C.S."/>
            <person name="Qi M."/>
            <person name="Carazolle M."/>
            <person name="Kuwahara M.K."/>
            <person name="Pereira G.A.G."/>
            <person name="Abdelnoor R.V."/>
            <person name="Whitham S.A."/>
            <person name="Marcelino-Guimaraes F.C."/>
        </authorList>
    </citation>
    <scope>NUCLEOTIDE SEQUENCE</scope>
</reference>
<accession>A0A0S1MJ07</accession>
<organism evidence="2">
    <name type="scientific">Phakopsora pachyrhizi</name>
    <name type="common">Asian soybean rust disease fungus</name>
    <dbReference type="NCBI Taxonomy" id="170000"/>
    <lineage>
        <taxon>Eukaryota</taxon>
        <taxon>Fungi</taxon>
        <taxon>Dikarya</taxon>
        <taxon>Basidiomycota</taxon>
        <taxon>Pucciniomycotina</taxon>
        <taxon>Pucciniomycetes</taxon>
        <taxon>Pucciniales</taxon>
        <taxon>Phakopsoraceae</taxon>
        <taxon>Phakopsora</taxon>
    </lineage>
</organism>
<evidence type="ECO:0008006" key="3">
    <source>
        <dbReference type="Google" id="ProtNLM"/>
    </source>
</evidence>
<evidence type="ECO:0000313" key="2">
    <source>
        <dbReference type="EMBL" id="ALL40871.1"/>
    </source>
</evidence>
<name>A0A0S1MJ07_PHAPC</name>
<dbReference type="EMBL" id="KT246780">
    <property type="protein sequence ID" value="ALL40871.1"/>
    <property type="molecule type" value="mRNA"/>
</dbReference>
<protein>
    <recommendedName>
        <fullName evidence="3">Secreted protein</fullName>
    </recommendedName>
</protein>
<feature type="chain" id="PRO_5006588954" description="Secreted protein" evidence="1">
    <location>
        <begin position="35"/>
        <end position="236"/>
    </location>
</feature>
<sequence>MKNSASMLLVIHILLPLILNPLSVSVAFVARANASEPLTGSDKQKDPTVLVARRGRYFFLSDSLPHLITAVLTSVLCTSTMTDTEGSTRASSSMPTMAAVKFIPAPPYSSGISIPIRPCSNSCSTTVGSICSASSISRTFGRMMSLANFCTVSAMAVSTSEKCVIGVGATSARLESRRGAVVERGRAHWATNGCRILGADTATLLRTAGRNALAKDLILQFGRNGGAERGRNTQDW</sequence>
<proteinExistence type="evidence at transcript level"/>
<dbReference type="AlphaFoldDB" id="A0A0S1MJ07"/>